<dbReference type="eggNOG" id="COG4636">
    <property type="taxonomic scope" value="Bacteria"/>
</dbReference>
<dbReference type="KEGG" id="cyp:PCC8801_0768"/>
<proteinExistence type="predicted"/>
<dbReference type="EMBL" id="CP001287">
    <property type="protein sequence ID" value="ACK64850.1"/>
    <property type="molecule type" value="Genomic_DNA"/>
</dbReference>
<dbReference type="AlphaFoldDB" id="B7JYI0"/>
<evidence type="ECO:0000313" key="1">
    <source>
        <dbReference type="EMBL" id="ACK64850.1"/>
    </source>
</evidence>
<organism evidence="1 2">
    <name type="scientific">Rippkaea orientalis (strain PCC 8801 / RF-1)</name>
    <name type="common">Cyanothece sp. (strain PCC 8801)</name>
    <dbReference type="NCBI Taxonomy" id="41431"/>
    <lineage>
        <taxon>Bacteria</taxon>
        <taxon>Bacillati</taxon>
        <taxon>Cyanobacteriota</taxon>
        <taxon>Cyanophyceae</taxon>
        <taxon>Oscillatoriophycideae</taxon>
        <taxon>Chroococcales</taxon>
        <taxon>Aphanothecaceae</taxon>
        <taxon>Rippkaea</taxon>
        <taxon>Rippkaea orientalis</taxon>
    </lineage>
</organism>
<evidence type="ECO:0000313" key="2">
    <source>
        <dbReference type="Proteomes" id="UP000008204"/>
    </source>
</evidence>
<name>B7JYI0_RIPO1</name>
<keyword evidence="2" id="KW-1185">Reference proteome</keyword>
<reference evidence="2" key="1">
    <citation type="journal article" date="2011" name="MBio">
        <title>Novel metabolic attributes of the genus Cyanothece, comprising a group of unicellular nitrogen-fixing Cyanobacteria.</title>
        <authorList>
            <person name="Bandyopadhyay A."/>
            <person name="Elvitigala T."/>
            <person name="Welsh E."/>
            <person name="Stockel J."/>
            <person name="Liberton M."/>
            <person name="Min H."/>
            <person name="Sherman L.A."/>
            <person name="Pakrasi H.B."/>
        </authorList>
    </citation>
    <scope>NUCLEOTIDE SEQUENCE [LARGE SCALE GENOMIC DNA]</scope>
    <source>
        <strain evidence="2">PCC 8801</strain>
    </source>
</reference>
<accession>B7JYI0</accession>
<sequence length="93" mass="10888">MMLITVSENQLTLTPGNQVIFPNQTWDDYEKLLNLRQEKTYPKLYFNSQTQEIRLMSPSPSHGNRIYTLTNLVAIILNKQAKDWQCFDPITLN</sequence>
<dbReference type="STRING" id="41431.PCC8801_0768"/>
<dbReference type="Proteomes" id="UP000008204">
    <property type="component" value="Chromosome"/>
</dbReference>
<dbReference type="HOGENOM" id="CLU_2394814_0_0_3"/>
<gene>
    <name evidence="1" type="ordered locus">PCC8801_0768</name>
</gene>
<protein>
    <submittedName>
        <fullName evidence="1">Uncharacterized protein</fullName>
    </submittedName>
</protein>